<name>A0A8J6Q938_9FLAO</name>
<accession>A0A8J6Q938</accession>
<dbReference type="Proteomes" id="UP000600588">
    <property type="component" value="Unassembled WGS sequence"/>
</dbReference>
<evidence type="ECO:0000259" key="1">
    <source>
        <dbReference type="Pfam" id="PF08885"/>
    </source>
</evidence>
<comment type="caution">
    <text evidence="2">The sequence shown here is derived from an EMBL/GenBank/DDBJ whole genome shotgun (WGS) entry which is preliminary data.</text>
</comment>
<gene>
    <name evidence="2" type="ORF">ICJ83_15955</name>
</gene>
<organism evidence="2 3">
    <name type="scientific">Aestuariibaculum sediminum</name>
    <dbReference type="NCBI Taxonomy" id="2770637"/>
    <lineage>
        <taxon>Bacteria</taxon>
        <taxon>Pseudomonadati</taxon>
        <taxon>Bacteroidota</taxon>
        <taxon>Flavobacteriia</taxon>
        <taxon>Flavobacteriales</taxon>
        <taxon>Flavobacteriaceae</taxon>
    </lineage>
</organism>
<protein>
    <submittedName>
        <fullName evidence="2">GSCFA domain-containing protein</fullName>
    </submittedName>
</protein>
<reference evidence="2 3" key="1">
    <citation type="submission" date="2020-09" db="EMBL/GenBank/DDBJ databases">
        <title>TT11 complete genome.</title>
        <authorList>
            <person name="Wu Z."/>
        </authorList>
    </citation>
    <scope>NUCLEOTIDE SEQUENCE [LARGE SCALE GENOMIC DNA]</scope>
    <source>
        <strain evidence="2 3">TT11</strain>
    </source>
</reference>
<evidence type="ECO:0000313" key="3">
    <source>
        <dbReference type="Proteomes" id="UP000600588"/>
    </source>
</evidence>
<dbReference type="Pfam" id="PF08885">
    <property type="entry name" value="GSCFA"/>
    <property type="match status" value="1"/>
</dbReference>
<dbReference type="InterPro" id="IPR014982">
    <property type="entry name" value="GSCFA"/>
</dbReference>
<dbReference type="AlphaFoldDB" id="A0A8J6Q938"/>
<keyword evidence="3" id="KW-1185">Reference proteome</keyword>
<dbReference type="EMBL" id="JACVXB010000011">
    <property type="protein sequence ID" value="MBD0833628.1"/>
    <property type="molecule type" value="Genomic_DNA"/>
</dbReference>
<dbReference type="RefSeq" id="WP_188231410.1">
    <property type="nucleotide sequence ID" value="NZ_JACVXB010000011.1"/>
</dbReference>
<dbReference type="SUPFAM" id="SSF52266">
    <property type="entry name" value="SGNH hydrolase"/>
    <property type="match status" value="1"/>
</dbReference>
<evidence type="ECO:0000313" key="2">
    <source>
        <dbReference type="EMBL" id="MBD0833628.1"/>
    </source>
</evidence>
<feature type="domain" description="GSCFA" evidence="1">
    <location>
        <begin position="23"/>
        <end position="263"/>
    </location>
</feature>
<sequence>MNFQTTIPLKEQIDNRIDYHSSLLLLGSCFVENIGEKFSYYKFKSLQNPFGILFNPVSVETLVRRAVQEDLYSDNDLIFQNERWHCFDAHSNLSDSSKQEVITALNSAINLTHKCITNATHIIVTLGTAWVYRNKETQAIVANCHKVPQRNFDKVLLSVDEVYQSIKGVVEEIHRINPNVTIMFTVSPVRHIKDGFIENTQSKAHLISGIHQLLGESKSSKHDALYYFPSFEIMMDELRDYRFYTEDMLHPNKVAIQHIWERFCRVWVSKYALPTMGLVDDIQKGLRHKPFNPNSEAHKVFLERLESKKKLLQSEFEHIKF</sequence>
<proteinExistence type="predicted"/>